<dbReference type="PANTHER" id="PTHR34220">
    <property type="entry name" value="SENSOR HISTIDINE KINASE YPDA"/>
    <property type="match status" value="1"/>
</dbReference>
<dbReference type="InterPro" id="IPR003594">
    <property type="entry name" value="HATPase_dom"/>
</dbReference>
<evidence type="ECO:0000256" key="6">
    <source>
        <dbReference type="SAM" id="Phobius"/>
    </source>
</evidence>
<evidence type="ECO:0000256" key="2">
    <source>
        <dbReference type="ARBA" id="ARBA00022553"/>
    </source>
</evidence>
<evidence type="ECO:0000256" key="5">
    <source>
        <dbReference type="SAM" id="MobiDB-lite"/>
    </source>
</evidence>
<dbReference type="GO" id="GO:0000155">
    <property type="term" value="F:phosphorelay sensor kinase activity"/>
    <property type="evidence" value="ECO:0007669"/>
    <property type="project" value="InterPro"/>
</dbReference>
<keyword evidence="6" id="KW-0472">Membrane</keyword>
<dbReference type="SUPFAM" id="SSF55874">
    <property type="entry name" value="ATPase domain of HSP90 chaperone/DNA topoisomerase II/histidine kinase"/>
    <property type="match status" value="1"/>
</dbReference>
<dbReference type="InterPro" id="IPR003660">
    <property type="entry name" value="HAMP_dom"/>
</dbReference>
<feature type="compositionally biased region" description="Basic and acidic residues" evidence="5">
    <location>
        <begin position="585"/>
        <end position="596"/>
    </location>
</feature>
<accession>A0A9D2FJ22</accession>
<comment type="subcellular location">
    <subcellularLocation>
        <location evidence="1">Membrane</location>
    </subcellularLocation>
</comment>
<dbReference type="InterPro" id="IPR050640">
    <property type="entry name" value="Bact_2-comp_sensor_kinase"/>
</dbReference>
<dbReference type="InterPro" id="IPR010559">
    <property type="entry name" value="Sig_transdc_His_kin_internal"/>
</dbReference>
<organism evidence="8 9">
    <name type="scientific">Candidatus Gemmiger avistercoris</name>
    <dbReference type="NCBI Taxonomy" id="2838606"/>
    <lineage>
        <taxon>Bacteria</taxon>
        <taxon>Bacillati</taxon>
        <taxon>Bacillota</taxon>
        <taxon>Clostridia</taxon>
        <taxon>Eubacteriales</taxon>
        <taxon>Gemmiger</taxon>
    </lineage>
</organism>
<keyword evidence="4 8" id="KW-0418">Kinase</keyword>
<feature type="transmembrane region" description="Helical" evidence="6">
    <location>
        <begin position="12"/>
        <end position="36"/>
    </location>
</feature>
<keyword evidence="6" id="KW-1133">Transmembrane helix</keyword>
<reference evidence="8" key="2">
    <citation type="submission" date="2021-04" db="EMBL/GenBank/DDBJ databases">
        <authorList>
            <person name="Gilroy R."/>
        </authorList>
    </citation>
    <scope>NUCLEOTIDE SEQUENCE</scope>
    <source>
        <strain evidence="8">CHK188-11489</strain>
    </source>
</reference>
<dbReference type="CDD" id="cd06225">
    <property type="entry name" value="HAMP"/>
    <property type="match status" value="1"/>
</dbReference>
<comment type="caution">
    <text evidence="8">The sequence shown here is derived from an EMBL/GenBank/DDBJ whole genome shotgun (WGS) entry which is preliminary data.</text>
</comment>
<evidence type="ECO:0000256" key="4">
    <source>
        <dbReference type="ARBA" id="ARBA00022777"/>
    </source>
</evidence>
<keyword evidence="2" id="KW-0597">Phosphoprotein</keyword>
<dbReference type="SMART" id="SM00304">
    <property type="entry name" value="HAMP"/>
    <property type="match status" value="1"/>
</dbReference>
<dbReference type="GO" id="GO:0016020">
    <property type="term" value="C:membrane"/>
    <property type="evidence" value="ECO:0007669"/>
    <property type="project" value="UniProtKB-SubCell"/>
</dbReference>
<keyword evidence="3" id="KW-0808">Transferase</keyword>
<gene>
    <name evidence="8" type="ORF">H9724_04475</name>
</gene>
<dbReference type="PANTHER" id="PTHR34220:SF7">
    <property type="entry name" value="SENSOR HISTIDINE KINASE YPDA"/>
    <property type="match status" value="1"/>
</dbReference>
<evidence type="ECO:0000313" key="9">
    <source>
        <dbReference type="Proteomes" id="UP000824105"/>
    </source>
</evidence>
<dbReference type="AlphaFoldDB" id="A0A9D2FJ22"/>
<reference evidence="8" key="1">
    <citation type="journal article" date="2021" name="PeerJ">
        <title>Extensive microbial diversity within the chicken gut microbiome revealed by metagenomics and culture.</title>
        <authorList>
            <person name="Gilroy R."/>
            <person name="Ravi A."/>
            <person name="Getino M."/>
            <person name="Pursley I."/>
            <person name="Horton D.L."/>
            <person name="Alikhan N.F."/>
            <person name="Baker D."/>
            <person name="Gharbi K."/>
            <person name="Hall N."/>
            <person name="Watson M."/>
            <person name="Adriaenssens E.M."/>
            <person name="Foster-Nyarko E."/>
            <person name="Jarju S."/>
            <person name="Secka A."/>
            <person name="Antonio M."/>
            <person name="Oren A."/>
            <person name="Chaudhuri R.R."/>
            <person name="La Ragione R."/>
            <person name="Hildebrand F."/>
            <person name="Pallen M.J."/>
        </authorList>
    </citation>
    <scope>NUCLEOTIDE SEQUENCE</scope>
    <source>
        <strain evidence="8">CHK188-11489</strain>
    </source>
</reference>
<evidence type="ECO:0000256" key="3">
    <source>
        <dbReference type="ARBA" id="ARBA00022679"/>
    </source>
</evidence>
<feature type="region of interest" description="Disordered" evidence="5">
    <location>
        <begin position="575"/>
        <end position="596"/>
    </location>
</feature>
<dbReference type="PROSITE" id="PS50885">
    <property type="entry name" value="HAMP"/>
    <property type="match status" value="1"/>
</dbReference>
<dbReference type="Proteomes" id="UP000824105">
    <property type="component" value="Unassembled WGS sequence"/>
</dbReference>
<evidence type="ECO:0000256" key="1">
    <source>
        <dbReference type="ARBA" id="ARBA00004370"/>
    </source>
</evidence>
<evidence type="ECO:0000259" key="7">
    <source>
        <dbReference type="PROSITE" id="PS50885"/>
    </source>
</evidence>
<sequence>MSRSHRSIQAQVIILSLAFTALIALSVFLASIVSLYHSTLRATTQSAEYNLQTLANTLRQNVQEIDSLANWCTVDSTLRNFVFGIRSDQQLLDVYNTLLNKYSSQYTARYLCRLVVTDGDRQLIQQGTMVSQSQPLTLDSLDQLPGFAGGSSEDSWTMLAEDPLTYNHKLMIPVIRTMTRMQSSAKVYLMVSSDMITDAMRDYALNEGCDLFWLMNGSAWRLENGALQPVAPEDWQPEEAQDLRRYELLDSQTRLYACGDRTLVAYPVGYHDLYVAQTLPDAVIAEQFPDMLMPLLWALAAILLLGVVLAMLLRHVIAVPVQALQEQLHRISSGDFTANPAIEWHNEMGDIGRGINGLSRSVSTLMQKRLDDELQKKDLEYRMLQNQINPHFIYNTLNSIKWMATIQHAPGIAEMTMALSRLLKSVSKGSERLVPLQEEFALLNDYFTIQQYRYGGTITLDVTYIEDERLTQSCLIPRFTLQPIVENAIFHGIEPKGCAGSITLTVAHDPANGDVLIDLNDDGVGMTPEQAARALADPGPEDAKAKFRHVGLCNVHKRLQYSFGESYGLSIRSTPGQGTTVEVRLPGEPEQKGELT</sequence>
<feature type="transmembrane region" description="Helical" evidence="6">
    <location>
        <begin position="291"/>
        <end position="313"/>
    </location>
</feature>
<proteinExistence type="predicted"/>
<dbReference type="EMBL" id="DXBF01000038">
    <property type="protein sequence ID" value="HIZ62009.1"/>
    <property type="molecule type" value="Genomic_DNA"/>
</dbReference>
<evidence type="ECO:0000313" key="8">
    <source>
        <dbReference type="EMBL" id="HIZ62009.1"/>
    </source>
</evidence>
<dbReference type="Pfam" id="PF06580">
    <property type="entry name" value="His_kinase"/>
    <property type="match status" value="1"/>
</dbReference>
<dbReference type="Gene3D" id="3.30.565.10">
    <property type="entry name" value="Histidine kinase-like ATPase, C-terminal domain"/>
    <property type="match status" value="1"/>
</dbReference>
<dbReference type="Pfam" id="PF02518">
    <property type="entry name" value="HATPase_c"/>
    <property type="match status" value="1"/>
</dbReference>
<keyword evidence="6" id="KW-0812">Transmembrane</keyword>
<dbReference type="Pfam" id="PF00672">
    <property type="entry name" value="HAMP"/>
    <property type="match status" value="1"/>
</dbReference>
<feature type="domain" description="HAMP" evidence="7">
    <location>
        <begin position="315"/>
        <end position="367"/>
    </location>
</feature>
<dbReference type="InterPro" id="IPR036890">
    <property type="entry name" value="HATPase_C_sf"/>
</dbReference>
<protein>
    <submittedName>
        <fullName evidence="8">Histidine kinase</fullName>
    </submittedName>
</protein>
<name>A0A9D2FJ22_9FIRM</name>
<dbReference type="Gene3D" id="6.10.340.10">
    <property type="match status" value="1"/>
</dbReference>